<protein>
    <submittedName>
        <fullName evidence="2">Uncharacterized protein</fullName>
    </submittedName>
</protein>
<dbReference type="Proteomes" id="UP000193420">
    <property type="component" value="Unassembled WGS sequence"/>
</dbReference>
<feature type="transmembrane region" description="Helical" evidence="1">
    <location>
        <begin position="27"/>
        <end position="47"/>
    </location>
</feature>
<keyword evidence="3" id="KW-1185">Reference proteome</keyword>
<proteinExistence type="predicted"/>
<sequence length="106" mass="12212">MYNRTLDNIGYWIKGSANKTLSNWLNWYHIGFTYGGTINVLVVCLLYRENILVFEFNNNLTLIITLTVFSSILGQIIFPINFIYGLLIRKLEPMASVDLNLALPYC</sequence>
<evidence type="ECO:0000313" key="2">
    <source>
        <dbReference type="EMBL" id="SMG46477.1"/>
    </source>
</evidence>
<keyword evidence="1" id="KW-0472">Membrane</keyword>
<accession>A0A1X7KYQ0</accession>
<gene>
    <name evidence="2" type="ORF">SAMN03080602_03489</name>
</gene>
<feature type="transmembrane region" description="Helical" evidence="1">
    <location>
        <begin position="59"/>
        <end position="84"/>
    </location>
</feature>
<keyword evidence="1" id="KW-0812">Transmembrane</keyword>
<reference evidence="3" key="1">
    <citation type="submission" date="2017-04" db="EMBL/GenBank/DDBJ databases">
        <authorList>
            <person name="Varghese N."/>
            <person name="Submissions S."/>
        </authorList>
    </citation>
    <scope>NUCLEOTIDE SEQUENCE [LARGE SCALE GENOMIC DNA]</scope>
    <source>
        <strain evidence="3">DSM 19835</strain>
    </source>
</reference>
<evidence type="ECO:0000313" key="3">
    <source>
        <dbReference type="Proteomes" id="UP000193420"/>
    </source>
</evidence>
<dbReference type="STRING" id="188872.SAMN03080602_03489"/>
<evidence type="ECO:0000256" key="1">
    <source>
        <dbReference type="SAM" id="Phobius"/>
    </source>
</evidence>
<keyword evidence="1" id="KW-1133">Transmembrane helix</keyword>
<organism evidence="2 3">
    <name type="scientific">Arenibacter troitsensis</name>
    <dbReference type="NCBI Taxonomy" id="188872"/>
    <lineage>
        <taxon>Bacteria</taxon>
        <taxon>Pseudomonadati</taxon>
        <taxon>Bacteroidota</taxon>
        <taxon>Flavobacteriia</taxon>
        <taxon>Flavobacteriales</taxon>
        <taxon>Flavobacteriaceae</taxon>
        <taxon>Arenibacter</taxon>
    </lineage>
</organism>
<dbReference type="EMBL" id="FXAO01000008">
    <property type="protein sequence ID" value="SMG46477.1"/>
    <property type="molecule type" value="Genomic_DNA"/>
</dbReference>
<dbReference type="AlphaFoldDB" id="A0A1X7KYQ0"/>
<name>A0A1X7KYQ0_9FLAO</name>